<keyword evidence="3" id="KW-1185">Reference proteome</keyword>
<dbReference type="OrthoDB" id="18996at2759"/>
<evidence type="ECO:0000313" key="2">
    <source>
        <dbReference type="EMBL" id="KAJ5077084.1"/>
    </source>
</evidence>
<reference evidence="2" key="1">
    <citation type="submission" date="2022-10" db="EMBL/GenBank/DDBJ databases">
        <title>Novel sulphate-reducing endosymbionts in the free-living metamonad Anaeramoeba.</title>
        <authorList>
            <person name="Jerlstrom-Hultqvist J."/>
            <person name="Cepicka I."/>
            <person name="Gallot-Lavallee L."/>
            <person name="Salas-Leiva D."/>
            <person name="Curtis B.A."/>
            <person name="Zahonova K."/>
            <person name="Pipaliya S."/>
            <person name="Dacks J."/>
            <person name="Roger A.J."/>
        </authorList>
    </citation>
    <scope>NUCLEOTIDE SEQUENCE</scope>
    <source>
        <strain evidence="2">BMAN</strain>
    </source>
</reference>
<evidence type="ECO:0000313" key="3">
    <source>
        <dbReference type="Proteomes" id="UP001149090"/>
    </source>
</evidence>
<dbReference type="GO" id="GO:0030145">
    <property type="term" value="F:manganese ion binding"/>
    <property type="evidence" value="ECO:0007669"/>
    <property type="project" value="InterPro"/>
</dbReference>
<dbReference type="PANTHER" id="PTHR23114:SF17">
    <property type="entry name" value="M7GPPPN-MRNA HYDROLASE"/>
    <property type="match status" value="1"/>
</dbReference>
<dbReference type="PANTHER" id="PTHR23114">
    <property type="entry name" value="M7GPPPN-MRNA HYDROLASE"/>
    <property type="match status" value="1"/>
</dbReference>
<dbReference type="SUPFAM" id="SSF140586">
    <property type="entry name" value="Dcp2 domain-like"/>
    <property type="match status" value="1"/>
</dbReference>
<organism evidence="2 3">
    <name type="scientific">Anaeramoeba ignava</name>
    <name type="common">Anaerobic marine amoeba</name>
    <dbReference type="NCBI Taxonomy" id="1746090"/>
    <lineage>
        <taxon>Eukaryota</taxon>
        <taxon>Metamonada</taxon>
        <taxon>Anaeramoebidae</taxon>
        <taxon>Anaeramoeba</taxon>
    </lineage>
</organism>
<gene>
    <name evidence="2" type="ORF">M0811_00404</name>
</gene>
<dbReference type="GO" id="GO:0016787">
    <property type="term" value="F:hydrolase activity"/>
    <property type="evidence" value="ECO:0007669"/>
    <property type="project" value="UniProtKB-KW"/>
</dbReference>
<keyword evidence="2" id="KW-0378">Hydrolase</keyword>
<dbReference type="GO" id="GO:0005737">
    <property type="term" value="C:cytoplasm"/>
    <property type="evidence" value="ECO:0007669"/>
    <property type="project" value="TreeGrafter"/>
</dbReference>
<dbReference type="Pfam" id="PF05026">
    <property type="entry name" value="DCP2"/>
    <property type="match status" value="1"/>
</dbReference>
<feature type="domain" description="mRNA decapping protein 2 Box A" evidence="1">
    <location>
        <begin position="5"/>
        <end position="74"/>
    </location>
</feature>
<dbReference type="AlphaFoldDB" id="A0A9Q0RFU5"/>
<comment type="caution">
    <text evidence="2">The sequence shown here is derived from an EMBL/GenBank/DDBJ whole genome shotgun (WGS) entry which is preliminary data.</text>
</comment>
<proteinExistence type="predicted"/>
<name>A0A9Q0RFU5_ANAIG</name>
<dbReference type="Gene3D" id="1.10.10.1050">
    <property type="entry name" value="Dcp2, box A domain"/>
    <property type="match status" value="1"/>
</dbReference>
<evidence type="ECO:0000259" key="1">
    <source>
        <dbReference type="SMART" id="SM01125"/>
    </source>
</evidence>
<dbReference type="Proteomes" id="UP001149090">
    <property type="component" value="Unassembled WGS sequence"/>
</dbReference>
<dbReference type="GO" id="GO:0003723">
    <property type="term" value="F:RNA binding"/>
    <property type="evidence" value="ECO:0007669"/>
    <property type="project" value="InterPro"/>
</dbReference>
<accession>A0A9Q0RFU5</accession>
<dbReference type="InterPro" id="IPR036189">
    <property type="entry name" value="DCP2_BoxA_sf"/>
</dbReference>
<protein>
    <submittedName>
        <fullName evidence="2">M7gpppn-mRNA hydrolase</fullName>
    </submittedName>
</protein>
<dbReference type="EMBL" id="JAPDFW010000059">
    <property type="protein sequence ID" value="KAJ5077084.1"/>
    <property type="molecule type" value="Genomic_DNA"/>
</dbReference>
<sequence length="76" mass="9565">MQSKLNLFRDLASRFVINSEEFKNEDLIGIIFNIEKAYWFYLDYYYLKFQNDQKFPKFSFHDFYKKYILLKFFKTN</sequence>
<dbReference type="SMART" id="SM01125">
    <property type="entry name" value="DCP2"/>
    <property type="match status" value="1"/>
</dbReference>
<dbReference type="GO" id="GO:0000290">
    <property type="term" value="P:deadenylation-dependent decapping of nuclear-transcribed mRNA"/>
    <property type="evidence" value="ECO:0007669"/>
    <property type="project" value="TreeGrafter"/>
</dbReference>
<dbReference type="InterPro" id="IPR007722">
    <property type="entry name" value="DCP2_BoxA"/>
</dbReference>